<evidence type="ECO:0000256" key="1">
    <source>
        <dbReference type="ARBA" id="ARBA00010587"/>
    </source>
</evidence>
<dbReference type="EMBL" id="VJNC01000011">
    <property type="protein sequence ID" value="TSE21120.1"/>
    <property type="molecule type" value="Genomic_DNA"/>
</dbReference>
<keyword evidence="3" id="KW-0408">Iron</keyword>
<reference evidence="4 6" key="1">
    <citation type="submission" date="2019-03" db="EMBL/GenBank/DDBJ databases">
        <title>Genomic Encyclopedia of Type Strains, Phase IV (KMG-IV): sequencing the most valuable type-strain genomes for metagenomic binning, comparative biology and taxonomic classification.</title>
        <authorList>
            <person name="Goeker M."/>
        </authorList>
    </citation>
    <scope>NUCLEOTIDE SEQUENCE [LARGE SCALE GENOMIC DNA]</scope>
    <source>
        <strain evidence="4 6">DSM 12034</strain>
    </source>
</reference>
<dbReference type="Proteomes" id="UP000295536">
    <property type="component" value="Unassembled WGS sequence"/>
</dbReference>
<comment type="caution">
    <text evidence="4">The sequence shown here is derived from an EMBL/GenBank/DDBJ whole genome shotgun (WGS) entry which is preliminary data.</text>
</comment>
<dbReference type="InterPro" id="IPR035938">
    <property type="entry name" value="Hemerythrin-like_sf"/>
</dbReference>
<accession>A0A4R3LAB8</accession>
<evidence type="ECO:0000313" key="7">
    <source>
        <dbReference type="Proteomes" id="UP000315577"/>
    </source>
</evidence>
<name>A0A4R3LAB8_9BURK</name>
<gene>
    <name evidence="4" type="ORF">EDC36_11357</name>
    <name evidence="5" type="ORF">Tigna_01757</name>
</gene>
<sequence length="187" mass="20859">MQAASQPAVTPTPDDVFVWDTTLLTGIDSVDQQHHHLVDLFNALNRAMFHGQALSPQPSRLRLIRLGMHPVQAYQQEEDPRDRRVANLLRMVGQLYHVLAVQNQDLLEANARLEQRVRPGAARPSRWRGVGASRRHRLVRSQAARGQPGGCLPARASAQQRTGLSDLQAAGVVGAFYNGRLRWALNR</sequence>
<dbReference type="EMBL" id="SMAH01000013">
    <property type="protein sequence ID" value="TCS96100.1"/>
    <property type="molecule type" value="Genomic_DNA"/>
</dbReference>
<proteinExistence type="inferred from homology"/>
<evidence type="ECO:0000313" key="4">
    <source>
        <dbReference type="EMBL" id="TCS96100.1"/>
    </source>
</evidence>
<organism evidence="4 6">
    <name type="scientific">Tepidimonas ignava</name>
    <dbReference type="NCBI Taxonomy" id="114249"/>
    <lineage>
        <taxon>Bacteria</taxon>
        <taxon>Pseudomonadati</taxon>
        <taxon>Pseudomonadota</taxon>
        <taxon>Betaproteobacteria</taxon>
        <taxon>Burkholderiales</taxon>
        <taxon>Tepidimonas</taxon>
    </lineage>
</organism>
<evidence type="ECO:0000256" key="3">
    <source>
        <dbReference type="ARBA" id="ARBA00023004"/>
    </source>
</evidence>
<dbReference type="RefSeq" id="WP_132963190.1">
    <property type="nucleotide sequence ID" value="NZ_SMAH01000013.1"/>
</dbReference>
<dbReference type="OrthoDB" id="9813903at2"/>
<dbReference type="AlphaFoldDB" id="A0A4R3LAB8"/>
<dbReference type="Gene3D" id="1.20.120.50">
    <property type="entry name" value="Hemerythrin-like"/>
    <property type="match status" value="1"/>
</dbReference>
<protein>
    <submittedName>
        <fullName evidence="4">Uncharacterized protein</fullName>
    </submittedName>
</protein>
<evidence type="ECO:0000313" key="5">
    <source>
        <dbReference type="EMBL" id="TSE21120.1"/>
    </source>
</evidence>
<dbReference type="GO" id="GO:0046872">
    <property type="term" value="F:metal ion binding"/>
    <property type="evidence" value="ECO:0007669"/>
    <property type="project" value="UniProtKB-KW"/>
</dbReference>
<keyword evidence="7" id="KW-1185">Reference proteome</keyword>
<dbReference type="Proteomes" id="UP000315577">
    <property type="component" value="Unassembled WGS sequence"/>
</dbReference>
<keyword evidence="2" id="KW-0479">Metal-binding</keyword>
<evidence type="ECO:0000256" key="2">
    <source>
        <dbReference type="ARBA" id="ARBA00022723"/>
    </source>
</evidence>
<evidence type="ECO:0000313" key="6">
    <source>
        <dbReference type="Proteomes" id="UP000295536"/>
    </source>
</evidence>
<comment type="similarity">
    <text evidence="1">Belongs to the hemerythrin family.</text>
</comment>
<reference evidence="5 7" key="2">
    <citation type="submission" date="2019-07" db="EMBL/GenBank/DDBJ databases">
        <title>Tepidimonas ignava SPS-1037 draft genome.</title>
        <authorList>
            <person name="Da Costa M.S."/>
            <person name="Froufe H.J.C."/>
            <person name="Egas C."/>
            <person name="Albuquerque L."/>
        </authorList>
    </citation>
    <scope>NUCLEOTIDE SEQUENCE [LARGE SCALE GENOMIC DNA]</scope>
    <source>
        <strain evidence="5 7">SPS-1037</strain>
    </source>
</reference>
<dbReference type="SUPFAM" id="SSF47188">
    <property type="entry name" value="Hemerythrin-like"/>
    <property type="match status" value="1"/>
</dbReference>